<dbReference type="InterPro" id="IPR002347">
    <property type="entry name" value="SDR_fam"/>
</dbReference>
<dbReference type="InterPro" id="IPR036291">
    <property type="entry name" value="NAD(P)-bd_dom_sf"/>
</dbReference>
<dbReference type="EMBL" id="LAVV01008348">
    <property type="protein sequence ID" value="KNZ53039.1"/>
    <property type="molecule type" value="Genomic_DNA"/>
</dbReference>
<dbReference type="InterPro" id="IPR052178">
    <property type="entry name" value="Sec_Metab_Biosynth_SDR"/>
</dbReference>
<dbReference type="STRING" id="27349.A0A0L6UX07"/>
<protein>
    <recommendedName>
        <fullName evidence="7">3-oxoacyl-[acyl-carrier protein] reductase</fullName>
    </recommendedName>
</protein>
<gene>
    <name evidence="5" type="ORF">VP01_3361g1</name>
</gene>
<reference evidence="5 6" key="1">
    <citation type="submission" date="2015-08" db="EMBL/GenBank/DDBJ databases">
        <title>Next Generation Sequencing and Analysis of the Genome of Puccinia sorghi L Schw, the Causal Agent of Maize Common Rust.</title>
        <authorList>
            <person name="Rochi L."/>
            <person name="Burguener G."/>
            <person name="Darino M."/>
            <person name="Turjanski A."/>
            <person name="Kreff E."/>
            <person name="Dieguez M.J."/>
            <person name="Sacco F."/>
        </authorList>
    </citation>
    <scope>NUCLEOTIDE SEQUENCE [LARGE SCALE GENOMIC DNA]</scope>
    <source>
        <strain evidence="5 6">RO10H11247</strain>
    </source>
</reference>
<organism evidence="5 6">
    <name type="scientific">Puccinia sorghi</name>
    <dbReference type="NCBI Taxonomy" id="27349"/>
    <lineage>
        <taxon>Eukaryota</taxon>
        <taxon>Fungi</taxon>
        <taxon>Dikarya</taxon>
        <taxon>Basidiomycota</taxon>
        <taxon>Pucciniomycotina</taxon>
        <taxon>Pucciniomycetes</taxon>
        <taxon>Pucciniales</taxon>
        <taxon>Pucciniaceae</taxon>
        <taxon>Puccinia</taxon>
    </lineage>
</organism>
<dbReference type="OrthoDB" id="2898618at2759"/>
<name>A0A0L6UX07_9BASI</name>
<dbReference type="Pfam" id="PF00106">
    <property type="entry name" value="adh_short"/>
    <property type="match status" value="1"/>
</dbReference>
<dbReference type="PRINTS" id="PR00081">
    <property type="entry name" value="GDHRDH"/>
</dbReference>
<evidence type="ECO:0000256" key="2">
    <source>
        <dbReference type="ARBA" id="ARBA00022857"/>
    </source>
</evidence>
<dbReference type="VEuPathDB" id="FungiDB:VP01_3361g1"/>
<dbReference type="SUPFAM" id="SSF51735">
    <property type="entry name" value="NAD(P)-binding Rossmann-fold domains"/>
    <property type="match status" value="1"/>
</dbReference>
<evidence type="ECO:0000256" key="1">
    <source>
        <dbReference type="ARBA" id="ARBA00006484"/>
    </source>
</evidence>
<dbReference type="Proteomes" id="UP000037035">
    <property type="component" value="Unassembled WGS sequence"/>
</dbReference>
<accession>A0A0L6UX07</accession>
<dbReference type="Pfam" id="PF13561">
    <property type="entry name" value="adh_short_C2"/>
    <property type="match status" value="1"/>
</dbReference>
<dbReference type="PANTHER" id="PTHR43618:SF8">
    <property type="entry name" value="7ALPHA-HYDROXYSTEROID DEHYDROGENASE"/>
    <property type="match status" value="1"/>
</dbReference>
<comment type="caution">
    <text evidence="5">The sequence shown here is derived from an EMBL/GenBank/DDBJ whole genome shotgun (WGS) entry which is preliminary data.</text>
</comment>
<sequence>MSSNSLKIESLFGLQGRVAVITGGSKGLGQSCVLQRLIHPFGACMDSERGTCSHHFADGAELNECGPGKAEYIVGDLSSKAGCVAVCAEIKKRFQKIHVLVNNAGAILSAPYDDVPEKGEKIFTSVIPSSCAACEPPWLIIHMTVIFTEGWDDVFDLNAKAVFYMTSELTQELSKDATNLDPGRVVVMSSAAAFNFNTQPLQAFGIKGKGNWSYKASKAAALSLSTNLAVTLAPKFITVNAICPGFFRSSMTQSLFDSIGDSIDKEHPMGRSGTPEDIAGVFLFLTSRAGAHVSGNVSIFSNSTQAMLDQSWFRLSLLSKFSAFDPLVVDMMMTTLIPAAYLIGWRCYCGWKIYMNNSG</sequence>
<evidence type="ECO:0008006" key="7">
    <source>
        <dbReference type="Google" id="ProtNLM"/>
    </source>
</evidence>
<comment type="similarity">
    <text evidence="1 4">Belongs to the short-chain dehydrogenases/reductases (SDR) family.</text>
</comment>
<keyword evidence="3" id="KW-0560">Oxidoreductase</keyword>
<evidence type="ECO:0000313" key="6">
    <source>
        <dbReference type="Proteomes" id="UP000037035"/>
    </source>
</evidence>
<keyword evidence="6" id="KW-1185">Reference proteome</keyword>
<dbReference type="PANTHER" id="PTHR43618">
    <property type="entry name" value="7-ALPHA-HYDROXYSTEROID DEHYDROGENASE"/>
    <property type="match status" value="1"/>
</dbReference>
<dbReference type="AlphaFoldDB" id="A0A0L6UX07"/>
<evidence type="ECO:0000256" key="3">
    <source>
        <dbReference type="ARBA" id="ARBA00023002"/>
    </source>
</evidence>
<dbReference type="PRINTS" id="PR00080">
    <property type="entry name" value="SDRFAMILY"/>
</dbReference>
<dbReference type="GO" id="GO:0016491">
    <property type="term" value="F:oxidoreductase activity"/>
    <property type="evidence" value="ECO:0007669"/>
    <property type="project" value="UniProtKB-KW"/>
</dbReference>
<proteinExistence type="inferred from homology"/>
<evidence type="ECO:0000313" key="5">
    <source>
        <dbReference type="EMBL" id="KNZ53039.1"/>
    </source>
</evidence>
<keyword evidence="2" id="KW-0521">NADP</keyword>
<dbReference type="Gene3D" id="3.40.50.720">
    <property type="entry name" value="NAD(P)-binding Rossmann-like Domain"/>
    <property type="match status" value="1"/>
</dbReference>
<evidence type="ECO:0000256" key="4">
    <source>
        <dbReference type="RuleBase" id="RU000363"/>
    </source>
</evidence>